<dbReference type="AlphaFoldDB" id="A0A6M9PXQ2"/>
<accession>A0A6M9PXQ2</accession>
<sequence>MHIKFKALVMSAFFLVGHTQANTPRIYQQRFEEGIAVMGSNPNLAAQIFGDLYQETKAVRIQLEWARSLYLAGRLSEAKVQFIDILNKPESIPITVRDKVEWYVGEIQKQQSFRFTVSLFQDSNPGYITSTRTVSILGQTLSYQPAQPAKTETALNVGVQAEREIGTGSGYFAQLGANTLTYQTSAYNKQTYDASVTKRWQDYNYKDVKLGFETMYYGGYTYYNYPYVSTRFVFNSTNQDYYGFNLKGGTIDYPTYSYLSGVQALTSAFYNHNITRNISAYLEAGIDRTTATQQAYSSYGMYATLGTQLAHDATNVQATIKASALQRNYWESDPLWGQVRQDAGRLYFFSVTKRDLYILGLRPSIDVTYQSNNSSIPFFTYGKAIGGISFSNVY</sequence>
<proteinExistence type="predicted"/>
<dbReference type="Proteomes" id="UP000501090">
    <property type="component" value="Chromosome"/>
</dbReference>
<protein>
    <recommendedName>
        <fullName evidence="4">DUF560 domain-containing protein</fullName>
    </recommendedName>
</protein>
<feature type="chain" id="PRO_5026997604" description="DUF560 domain-containing protein" evidence="1">
    <location>
        <begin position="22"/>
        <end position="394"/>
    </location>
</feature>
<keyword evidence="3" id="KW-1185">Reference proteome</keyword>
<keyword evidence="1" id="KW-0732">Signal</keyword>
<reference evidence="2 3" key="1">
    <citation type="submission" date="2018-04" db="EMBL/GenBank/DDBJ databases">
        <title>Polynucleobacter sp. UK-Long2-W17 genome.</title>
        <authorList>
            <person name="Hahn M.W."/>
        </authorList>
    </citation>
    <scope>NUCLEOTIDE SEQUENCE [LARGE SCALE GENOMIC DNA]</scope>
    <source>
        <strain evidence="2 3">UK-Long2-W17</strain>
    </source>
</reference>
<feature type="signal peptide" evidence="1">
    <location>
        <begin position="1"/>
        <end position="21"/>
    </location>
</feature>
<gene>
    <name evidence="2" type="ORF">DN92_06635</name>
</gene>
<name>A0A6M9PXQ2_9BURK</name>
<evidence type="ECO:0000313" key="2">
    <source>
        <dbReference type="EMBL" id="QKM60733.1"/>
    </source>
</evidence>
<dbReference type="EMBL" id="CP028940">
    <property type="protein sequence ID" value="QKM60733.1"/>
    <property type="molecule type" value="Genomic_DNA"/>
</dbReference>
<evidence type="ECO:0008006" key="4">
    <source>
        <dbReference type="Google" id="ProtNLM"/>
    </source>
</evidence>
<evidence type="ECO:0000256" key="1">
    <source>
        <dbReference type="SAM" id="SignalP"/>
    </source>
</evidence>
<organism evidence="2 3">
    <name type="scientific">Polynucleobacter arcticus</name>
    <dbReference type="NCBI Taxonomy" id="1743165"/>
    <lineage>
        <taxon>Bacteria</taxon>
        <taxon>Pseudomonadati</taxon>
        <taxon>Pseudomonadota</taxon>
        <taxon>Betaproteobacteria</taxon>
        <taxon>Burkholderiales</taxon>
        <taxon>Burkholderiaceae</taxon>
        <taxon>Polynucleobacter</taxon>
    </lineage>
</organism>
<evidence type="ECO:0000313" key="3">
    <source>
        <dbReference type="Proteomes" id="UP000501090"/>
    </source>
</evidence>
<dbReference type="KEGG" id="pard:DN92_06635"/>